<dbReference type="RefSeq" id="WP_222846483.1">
    <property type="nucleotide sequence ID" value="NZ_CAAHFH010000003.1"/>
</dbReference>
<dbReference type="Proteomes" id="UP000346198">
    <property type="component" value="Unassembled WGS sequence"/>
</dbReference>
<dbReference type="Pfam" id="PF19669">
    <property type="entry name" value="DUF6172"/>
    <property type="match status" value="1"/>
</dbReference>
<dbReference type="AlphaFoldDB" id="A0A6C2UT66"/>
<protein>
    <submittedName>
        <fullName evidence="2">Uncharacterized protein</fullName>
    </submittedName>
</protein>
<organism evidence="2 3">
    <name type="scientific">Pontiella sulfatireligans</name>
    <dbReference type="NCBI Taxonomy" id="2750658"/>
    <lineage>
        <taxon>Bacteria</taxon>
        <taxon>Pseudomonadati</taxon>
        <taxon>Kiritimatiellota</taxon>
        <taxon>Kiritimatiellia</taxon>
        <taxon>Kiritimatiellales</taxon>
        <taxon>Pontiellaceae</taxon>
        <taxon>Pontiella</taxon>
    </lineage>
</organism>
<dbReference type="EMBL" id="CAAHFH010000003">
    <property type="protein sequence ID" value="VGO23339.1"/>
    <property type="molecule type" value="Genomic_DNA"/>
</dbReference>
<dbReference type="InterPro" id="IPR046170">
    <property type="entry name" value="DUF6172"/>
</dbReference>
<reference evidence="2 3" key="1">
    <citation type="submission" date="2019-04" db="EMBL/GenBank/DDBJ databases">
        <authorList>
            <person name="Van Vliet M D."/>
        </authorList>
    </citation>
    <scope>NUCLEOTIDE SEQUENCE [LARGE SCALE GENOMIC DNA]</scope>
    <source>
        <strain evidence="2 3">F21</strain>
    </source>
</reference>
<gene>
    <name evidence="2" type="ORF">SCARR_05446</name>
</gene>
<evidence type="ECO:0000256" key="1">
    <source>
        <dbReference type="SAM" id="MobiDB-lite"/>
    </source>
</evidence>
<evidence type="ECO:0000313" key="2">
    <source>
        <dbReference type="EMBL" id="VGO23339.1"/>
    </source>
</evidence>
<evidence type="ECO:0000313" key="3">
    <source>
        <dbReference type="Proteomes" id="UP000346198"/>
    </source>
</evidence>
<sequence length="123" mass="13993">MKKTFELTHPKIKYARLVDGAKHDVRKYIKRERRKELPKGVDFWDFDCKFGDTEVEAKVVHLSELDKCINDVEARGLLSFYVEILAKEGVRAKPAGEEAEPEAAAPVEPPKPVLPKLKTFGED</sequence>
<accession>A0A6C2UT66</accession>
<name>A0A6C2UT66_9BACT</name>
<feature type="region of interest" description="Disordered" evidence="1">
    <location>
        <begin position="93"/>
        <end position="123"/>
    </location>
</feature>
<keyword evidence="3" id="KW-1185">Reference proteome</keyword>
<feature type="compositionally biased region" description="Low complexity" evidence="1">
    <location>
        <begin position="114"/>
        <end position="123"/>
    </location>
</feature>
<proteinExistence type="predicted"/>